<feature type="transmembrane region" description="Helical" evidence="6">
    <location>
        <begin position="336"/>
        <end position="356"/>
    </location>
</feature>
<protein>
    <submittedName>
        <fullName evidence="7">Uncharacterized protein</fullName>
    </submittedName>
</protein>
<feature type="transmembrane region" description="Helical" evidence="6">
    <location>
        <begin position="215"/>
        <end position="233"/>
    </location>
</feature>
<evidence type="ECO:0000256" key="3">
    <source>
        <dbReference type="ARBA" id="ARBA00022692"/>
    </source>
</evidence>
<comment type="subcellular location">
    <subcellularLocation>
        <location evidence="1">Membrane</location>
        <topology evidence="1">Multi-pass membrane protein</topology>
    </subcellularLocation>
</comment>
<dbReference type="InterPro" id="IPR018629">
    <property type="entry name" value="XK-rel"/>
</dbReference>
<dbReference type="GO" id="GO:0005886">
    <property type="term" value="C:plasma membrane"/>
    <property type="evidence" value="ECO:0007669"/>
    <property type="project" value="UniProtKB-ARBA"/>
</dbReference>
<feature type="transmembrane region" description="Helical" evidence="6">
    <location>
        <begin position="268"/>
        <end position="289"/>
    </location>
</feature>
<evidence type="ECO:0000256" key="6">
    <source>
        <dbReference type="SAM" id="Phobius"/>
    </source>
</evidence>
<keyword evidence="5 6" id="KW-0472">Membrane</keyword>
<name>A0A9W6ZP69_9STRA</name>
<keyword evidence="3 6" id="KW-0812">Transmembrane</keyword>
<feature type="transmembrane region" description="Helical" evidence="6">
    <location>
        <begin position="295"/>
        <end position="315"/>
    </location>
</feature>
<evidence type="ECO:0000256" key="4">
    <source>
        <dbReference type="ARBA" id="ARBA00022989"/>
    </source>
</evidence>
<evidence type="ECO:0000256" key="5">
    <source>
        <dbReference type="ARBA" id="ARBA00023136"/>
    </source>
</evidence>
<comment type="caution">
    <text evidence="7">The sequence shown here is derived from an EMBL/GenBank/DDBJ whole genome shotgun (WGS) entry which is preliminary data.</text>
</comment>
<dbReference type="EMBL" id="BRXW01000455">
    <property type="protein sequence ID" value="GMH56646.1"/>
    <property type="molecule type" value="Genomic_DNA"/>
</dbReference>
<accession>A0A9W6ZP69</accession>
<keyword evidence="4 6" id="KW-1133">Transmembrane helix</keyword>
<dbReference type="AlphaFoldDB" id="A0A9W6ZP69"/>
<feature type="transmembrane region" description="Helical" evidence="6">
    <location>
        <begin position="114"/>
        <end position="137"/>
    </location>
</feature>
<dbReference type="Pfam" id="PF09815">
    <property type="entry name" value="XK-related"/>
    <property type="match status" value="1"/>
</dbReference>
<gene>
    <name evidence="7" type="ORF">TrLO_g14360</name>
</gene>
<feature type="transmembrane region" description="Helical" evidence="6">
    <location>
        <begin position="76"/>
        <end position="94"/>
    </location>
</feature>
<reference evidence="8" key="1">
    <citation type="journal article" date="2023" name="Commun. Biol.">
        <title>Genome analysis of Parmales, the sister group of diatoms, reveals the evolutionary specialization of diatoms from phago-mixotrophs to photoautotrophs.</title>
        <authorList>
            <person name="Ban H."/>
            <person name="Sato S."/>
            <person name="Yoshikawa S."/>
            <person name="Yamada K."/>
            <person name="Nakamura Y."/>
            <person name="Ichinomiya M."/>
            <person name="Sato N."/>
            <person name="Blanc-Mathieu R."/>
            <person name="Endo H."/>
            <person name="Kuwata A."/>
            <person name="Ogata H."/>
        </authorList>
    </citation>
    <scope>NUCLEOTIDE SEQUENCE [LARGE SCALE GENOMIC DNA]</scope>
    <source>
        <strain evidence="8">NIES 3700</strain>
    </source>
</reference>
<evidence type="ECO:0000313" key="7">
    <source>
        <dbReference type="EMBL" id="GMH56646.1"/>
    </source>
</evidence>
<organism evidence="7 8">
    <name type="scientific">Triparma laevis f. longispina</name>
    <dbReference type="NCBI Taxonomy" id="1714387"/>
    <lineage>
        <taxon>Eukaryota</taxon>
        <taxon>Sar</taxon>
        <taxon>Stramenopiles</taxon>
        <taxon>Ochrophyta</taxon>
        <taxon>Bolidophyceae</taxon>
        <taxon>Parmales</taxon>
        <taxon>Triparmaceae</taxon>
        <taxon>Triparma</taxon>
    </lineage>
</organism>
<comment type="similarity">
    <text evidence="2">Belongs to the XK family.</text>
</comment>
<proteinExistence type="inferred from homology"/>
<evidence type="ECO:0000256" key="2">
    <source>
        <dbReference type="ARBA" id="ARBA00008789"/>
    </source>
</evidence>
<evidence type="ECO:0000256" key="1">
    <source>
        <dbReference type="ARBA" id="ARBA00004141"/>
    </source>
</evidence>
<evidence type="ECO:0000313" key="8">
    <source>
        <dbReference type="Proteomes" id="UP001165122"/>
    </source>
</evidence>
<feature type="transmembrane region" description="Helical" evidence="6">
    <location>
        <begin position="368"/>
        <end position="391"/>
    </location>
</feature>
<feature type="transmembrane region" description="Helical" evidence="6">
    <location>
        <begin position="403"/>
        <end position="422"/>
    </location>
</feature>
<keyword evidence="8" id="KW-1185">Reference proteome</keyword>
<dbReference type="Proteomes" id="UP001165122">
    <property type="component" value="Unassembled WGS sequence"/>
</dbReference>
<sequence length="534" mass="59562">MLKALGVGDSERRRESIVEFERVVGEGTDLREAVSGWLGESVEAAEGMDEEEREVNLQILLGMAKRCKAVARREQMAHAGVAVKIGFTLFLGYVDVITDFLVAQSYYEVGDYTTAYATAGFATLAITLQAAITFWQYGKKSKRERFGRTLLAMLGLGPLVEGAAVWTGKEDNDLVISESMMYASIKAFEIAFESIPESIIQVGGILKADYGNIKGIQIIGVISSVVAGAFIMTDANFGFILSKYYITPGDAYYWWIPKKGGLRKKLQMFGMSLFNACYFSQFVFAMSLLGQASSSGTPLFILIGVEFSSICLYMWRKGELFGHSMLSNPATINNCVFPFFFWAWYYMLSCAVPMLIAANPTELGPEVFAGIMVWRLLTNGGVIYLALGCLGENGYYLSLTTGMTVYFFSLGLAGLGLVLFFLNCDTSFDKSLFWRPKSGKQATREKWSDEQPWKRGIQDKDEERWATLMRYHPIYLPFEMVTPWICEDLLFGRRRKSAGAKLEVGLGQHLILIQGRKGSRRGSGVWKGTKVVVW</sequence>